<proteinExistence type="predicted"/>
<keyword evidence="4" id="KW-1185">Reference proteome</keyword>
<keyword evidence="2" id="KW-0472">Membrane</keyword>
<dbReference type="InterPro" id="IPR021449">
    <property type="entry name" value="DUF3099"/>
</dbReference>
<protein>
    <submittedName>
        <fullName evidence="3">DUF3099 domain-containing protein</fullName>
    </submittedName>
</protein>
<feature type="region of interest" description="Disordered" evidence="1">
    <location>
        <begin position="93"/>
        <end position="123"/>
    </location>
</feature>
<organism evidence="3 4">
    <name type="scientific">Gulosibacter chungangensis</name>
    <dbReference type="NCBI Taxonomy" id="979746"/>
    <lineage>
        <taxon>Bacteria</taxon>
        <taxon>Bacillati</taxon>
        <taxon>Actinomycetota</taxon>
        <taxon>Actinomycetes</taxon>
        <taxon>Micrococcales</taxon>
        <taxon>Microbacteriaceae</taxon>
        <taxon>Gulosibacter</taxon>
    </lineage>
</organism>
<gene>
    <name evidence="3" type="ORF">F8O05_04970</name>
</gene>
<name>A0A7J5BE35_9MICO</name>
<accession>A0A7J5BE35</accession>
<dbReference type="Proteomes" id="UP000433493">
    <property type="component" value="Unassembled WGS sequence"/>
</dbReference>
<comment type="caution">
    <text evidence="3">The sequence shown here is derived from an EMBL/GenBank/DDBJ whole genome shotgun (WGS) entry which is preliminary data.</text>
</comment>
<evidence type="ECO:0000313" key="4">
    <source>
        <dbReference type="Proteomes" id="UP000433493"/>
    </source>
</evidence>
<dbReference type="OrthoDB" id="4229919at2"/>
<dbReference type="Pfam" id="PF11298">
    <property type="entry name" value="DUF3099"/>
    <property type="match status" value="1"/>
</dbReference>
<sequence length="123" mass="14118">MSRQVPNITSMAESAEEERRHRTRQYLITMAIRSACVLSMVFVRGPWLFVVAAGAIFLPWIAVVIANHVRQRRIQPVLRPESSAVEQYRDTISSDQWYMPNDTDSHDSAQDSDSSQNNKENPR</sequence>
<feature type="transmembrane region" description="Helical" evidence="2">
    <location>
        <begin position="26"/>
        <end position="43"/>
    </location>
</feature>
<keyword evidence="2" id="KW-1133">Transmembrane helix</keyword>
<evidence type="ECO:0000256" key="2">
    <source>
        <dbReference type="SAM" id="Phobius"/>
    </source>
</evidence>
<dbReference type="EMBL" id="WBKB01000002">
    <property type="protein sequence ID" value="KAB1644136.1"/>
    <property type="molecule type" value="Genomic_DNA"/>
</dbReference>
<feature type="transmembrane region" description="Helical" evidence="2">
    <location>
        <begin position="49"/>
        <end position="69"/>
    </location>
</feature>
<reference evidence="3 4" key="1">
    <citation type="submission" date="2019-09" db="EMBL/GenBank/DDBJ databases">
        <title>Phylogeny of genus Pseudoclavibacter and closely related genus.</title>
        <authorList>
            <person name="Li Y."/>
        </authorList>
    </citation>
    <scope>NUCLEOTIDE SEQUENCE [LARGE SCALE GENOMIC DNA]</scope>
    <source>
        <strain evidence="3 4">KCTC 13959</strain>
    </source>
</reference>
<keyword evidence="2" id="KW-0812">Transmembrane</keyword>
<dbReference type="AlphaFoldDB" id="A0A7J5BE35"/>
<evidence type="ECO:0000313" key="3">
    <source>
        <dbReference type="EMBL" id="KAB1644136.1"/>
    </source>
</evidence>
<evidence type="ECO:0000256" key="1">
    <source>
        <dbReference type="SAM" id="MobiDB-lite"/>
    </source>
</evidence>